<dbReference type="InterPro" id="IPR011083">
    <property type="entry name" value="Phage_tail_collar_dom"/>
</dbReference>
<dbReference type="EMBL" id="JBHUEH010000010">
    <property type="protein sequence ID" value="MFD1884539.1"/>
    <property type="molecule type" value="Genomic_DNA"/>
</dbReference>
<comment type="caution">
    <text evidence="2">The sequence shown here is derived from an EMBL/GenBank/DDBJ whole genome shotgun (WGS) entry which is preliminary data.</text>
</comment>
<dbReference type="Gene3D" id="3.90.1340.10">
    <property type="entry name" value="Phage tail collar domain"/>
    <property type="match status" value="1"/>
</dbReference>
<proteinExistence type="predicted"/>
<dbReference type="Pfam" id="PF07484">
    <property type="entry name" value="Collar"/>
    <property type="match status" value="1"/>
</dbReference>
<dbReference type="SUPFAM" id="SSF88874">
    <property type="entry name" value="Receptor-binding domain of short tail fibre protein gp12"/>
    <property type="match status" value="1"/>
</dbReference>
<gene>
    <name evidence="2" type="ORF">ACFSC9_03305</name>
</gene>
<organism evidence="2 3">
    <name type="scientific">Paenibacillus wenxiniae</name>
    <dbReference type="NCBI Taxonomy" id="1636843"/>
    <lineage>
        <taxon>Bacteria</taxon>
        <taxon>Bacillati</taxon>
        <taxon>Bacillota</taxon>
        <taxon>Bacilli</taxon>
        <taxon>Bacillales</taxon>
        <taxon>Paenibacillaceae</taxon>
        <taxon>Paenibacillus</taxon>
    </lineage>
</organism>
<evidence type="ECO:0000259" key="1">
    <source>
        <dbReference type="Pfam" id="PF07484"/>
    </source>
</evidence>
<feature type="domain" description="Phage tail collar" evidence="1">
    <location>
        <begin position="6"/>
        <end position="62"/>
    </location>
</feature>
<dbReference type="Proteomes" id="UP001597233">
    <property type="component" value="Unassembled WGS sequence"/>
</dbReference>
<protein>
    <submittedName>
        <fullName evidence="2">Phage tail protein</fullName>
    </submittedName>
</protein>
<accession>A0ABW4RFP3</accession>
<dbReference type="InterPro" id="IPR037053">
    <property type="entry name" value="Phage_tail_collar_dom_sf"/>
</dbReference>
<dbReference type="RefSeq" id="WP_347324192.1">
    <property type="nucleotide sequence ID" value="NZ_JBCGUH010000003.1"/>
</dbReference>
<sequence>MDPFVGEIRLFSGNFAPRGWLLCNGQQVNVRDYQVLYALLGNTFGGTAMQNFKVPDLTGKAPIHRGAGPGLTARSFATTAGTTSETINYSQMPAHDHTVQSINTVNTADPTGALWGNIPKLGAVSPYNTAADATMGPLTVNATGMGQPHNNMQPFLGITYIICWEGIYPNFDN</sequence>
<evidence type="ECO:0000313" key="2">
    <source>
        <dbReference type="EMBL" id="MFD1884539.1"/>
    </source>
</evidence>
<name>A0ABW4RFP3_9BACL</name>
<reference evidence="3" key="1">
    <citation type="journal article" date="2019" name="Int. J. Syst. Evol. Microbiol.">
        <title>The Global Catalogue of Microorganisms (GCM) 10K type strain sequencing project: providing services to taxonomists for standard genome sequencing and annotation.</title>
        <authorList>
            <consortium name="The Broad Institute Genomics Platform"/>
            <consortium name="The Broad Institute Genome Sequencing Center for Infectious Disease"/>
            <person name="Wu L."/>
            <person name="Ma J."/>
        </authorList>
    </citation>
    <scope>NUCLEOTIDE SEQUENCE [LARGE SCALE GENOMIC DNA]</scope>
    <source>
        <strain evidence="3">CCUG 54950</strain>
    </source>
</reference>
<keyword evidence="3" id="KW-1185">Reference proteome</keyword>
<evidence type="ECO:0000313" key="3">
    <source>
        <dbReference type="Proteomes" id="UP001597233"/>
    </source>
</evidence>